<keyword evidence="4 10" id="KW-0863">Zinc-finger</keyword>
<evidence type="ECO:0000256" key="10">
    <source>
        <dbReference type="PROSITE-ProRule" id="PRU00042"/>
    </source>
</evidence>
<evidence type="ECO:0000259" key="12">
    <source>
        <dbReference type="PROSITE" id="PS50157"/>
    </source>
</evidence>
<dbReference type="GO" id="GO:0005634">
    <property type="term" value="C:nucleus"/>
    <property type="evidence" value="ECO:0007669"/>
    <property type="project" value="UniProtKB-SubCell"/>
</dbReference>
<evidence type="ECO:0000256" key="5">
    <source>
        <dbReference type="ARBA" id="ARBA00022833"/>
    </source>
</evidence>
<keyword evidence="3" id="KW-0677">Repeat</keyword>
<comment type="caution">
    <text evidence="13">The sequence shown here is derived from an EMBL/GenBank/DDBJ whole genome shotgun (WGS) entry which is preliminary data.</text>
</comment>
<feature type="domain" description="C2H2-type" evidence="12">
    <location>
        <begin position="31"/>
        <end position="58"/>
    </location>
</feature>
<dbReference type="InterPro" id="IPR045914">
    <property type="entry name" value="Zn532-like"/>
</dbReference>
<dbReference type="EMBL" id="BLKM01009565">
    <property type="protein sequence ID" value="GFG37353.1"/>
    <property type="molecule type" value="Genomic_DNA"/>
</dbReference>
<feature type="region of interest" description="Disordered" evidence="11">
    <location>
        <begin position="637"/>
        <end position="658"/>
    </location>
</feature>
<keyword evidence="2" id="KW-0479">Metal-binding</keyword>
<dbReference type="PANTHER" id="PTHR47222:SF5">
    <property type="entry name" value="LOW QUALITY PROTEIN: ZINC FINGER PROTEIN 532-LIKE"/>
    <property type="match status" value="1"/>
</dbReference>
<dbReference type="OrthoDB" id="8856548at2759"/>
<dbReference type="Proteomes" id="UP000502823">
    <property type="component" value="Unassembled WGS sequence"/>
</dbReference>
<dbReference type="GO" id="GO:0008270">
    <property type="term" value="F:zinc ion binding"/>
    <property type="evidence" value="ECO:0007669"/>
    <property type="project" value="UniProtKB-KW"/>
</dbReference>
<feature type="region of interest" description="Disordered" evidence="11">
    <location>
        <begin position="544"/>
        <end position="574"/>
    </location>
</feature>
<evidence type="ECO:0000256" key="1">
    <source>
        <dbReference type="ARBA" id="ARBA00004123"/>
    </source>
</evidence>
<evidence type="ECO:0000256" key="4">
    <source>
        <dbReference type="ARBA" id="ARBA00022771"/>
    </source>
</evidence>
<dbReference type="SMART" id="SM00355">
    <property type="entry name" value="ZnF_C2H2"/>
    <property type="match status" value="10"/>
</dbReference>
<dbReference type="PROSITE" id="PS00028">
    <property type="entry name" value="ZINC_FINGER_C2H2_1"/>
    <property type="match status" value="6"/>
</dbReference>
<evidence type="ECO:0000256" key="11">
    <source>
        <dbReference type="SAM" id="MobiDB-lite"/>
    </source>
</evidence>
<dbReference type="SUPFAM" id="SSF57667">
    <property type="entry name" value="beta-beta-alpha zinc fingers"/>
    <property type="match status" value="1"/>
</dbReference>
<evidence type="ECO:0000256" key="2">
    <source>
        <dbReference type="ARBA" id="ARBA00022723"/>
    </source>
</evidence>
<dbReference type="PROSITE" id="PS50157">
    <property type="entry name" value="ZINC_FINGER_C2H2_2"/>
    <property type="match status" value="4"/>
</dbReference>
<proteinExistence type="predicted"/>
<evidence type="ECO:0000313" key="13">
    <source>
        <dbReference type="EMBL" id="GFG37353.1"/>
    </source>
</evidence>
<keyword evidence="6" id="KW-0805">Transcription regulation</keyword>
<reference evidence="14" key="1">
    <citation type="submission" date="2020-01" db="EMBL/GenBank/DDBJ databases">
        <title>Draft genome sequence of the Termite Coptotermes fromosanus.</title>
        <authorList>
            <person name="Itakura S."/>
            <person name="Yosikawa Y."/>
            <person name="Umezawa K."/>
        </authorList>
    </citation>
    <scope>NUCLEOTIDE SEQUENCE [LARGE SCALE GENOMIC DNA]</scope>
</reference>
<evidence type="ECO:0000256" key="9">
    <source>
        <dbReference type="ARBA" id="ARBA00023242"/>
    </source>
</evidence>
<dbReference type="AlphaFoldDB" id="A0A6L2PXI0"/>
<feature type="compositionally biased region" description="Polar residues" evidence="11">
    <location>
        <begin position="560"/>
        <end position="572"/>
    </location>
</feature>
<feature type="compositionally biased region" description="Basic and acidic residues" evidence="11">
    <location>
        <begin position="642"/>
        <end position="651"/>
    </location>
</feature>
<keyword evidence="14" id="KW-1185">Reference proteome</keyword>
<evidence type="ECO:0000313" key="14">
    <source>
        <dbReference type="Proteomes" id="UP000502823"/>
    </source>
</evidence>
<gene>
    <name evidence="13" type="ORF">Cfor_05153</name>
</gene>
<keyword evidence="9" id="KW-0539">Nucleus</keyword>
<comment type="subcellular location">
    <subcellularLocation>
        <location evidence="1">Nucleus</location>
    </subcellularLocation>
</comment>
<dbReference type="InterPro" id="IPR013087">
    <property type="entry name" value="Znf_C2H2_type"/>
</dbReference>
<keyword evidence="5" id="KW-0862">Zinc</keyword>
<evidence type="ECO:0000256" key="8">
    <source>
        <dbReference type="ARBA" id="ARBA00023163"/>
    </source>
</evidence>
<sequence length="812" mass="90895">SLKCKECGIVPQTGDMKDHFLCSDLPVDMQFKCKTCNLILPSSCSFSAHKRIHSQTKPYICPECSQEFRLWATLSTHLQHTCFHMSKAVRYRCMQCKCLFPTAVSLEVHLLTFHVKSVYKCSACPIACFSANTLQDHKVKTHGQASLVTRSYQQCQLCPQQLIPKARLLFHVNEHSKEQSVRLYVYQCSNCSFFVQRKIDFATHRASCLQSEKVKLATVPSAVNPNKVLATHNTVIPPGSKQANNFVKIIYTVPQSQMQLALLPASSVKTVKTVMLPQPHLRTILPKIDVTQQEIKNSLVLVKKFTTTEEKKVQKDSSDQGEDKCVYTSDSKCEAAAEKTDALIPAMVSGNIPLSLQNMDSTKPGIVTKSENILNLCSICRQEMILFSQGLSASKFPEFCAKCAKEHAFLKEGGKFLLFPSNHITESQKVDTESTNGRIELTSKTEVTEKTVSTIKNSGIKRNANTLNGPASIKKLKTSPTVPLESNKYRCHLCKMLISMDSSKIEEHFASKHPSFKLLLLSPKVAKLQLNCTSVREPFSVKDHPSYPKVIHPKKGTPEPNGTNKTGANGSEVNDHVSGDCDFNKSCMNEKFNNTNNEGRNNSRESGGFAENAYYIKTERDIPIDYDLLPAKLKRKKKSLHKTSDRADKEGQASTPFNSGQIVPAAQEVLASGHKYECSKCHYADSCVESFREHIKLHHTDQSAFQCMECGMCFVVKPSLEKHLFISHRIKDVEAYLQKNNCCINSGKGEETEDMSQRKGGSPALEDFPPDLVENQCRVCRKIFDSAFQLNKHFRTHGMAFLLTKQRGNKVP</sequence>
<feature type="domain" description="C2H2-type" evidence="12">
    <location>
        <begin position="775"/>
        <end position="797"/>
    </location>
</feature>
<dbReference type="Gene3D" id="3.30.160.60">
    <property type="entry name" value="Classic Zinc Finger"/>
    <property type="match status" value="3"/>
</dbReference>
<protein>
    <recommendedName>
        <fullName evidence="12">C2H2-type domain-containing protein</fullName>
    </recommendedName>
</protein>
<keyword evidence="7" id="KW-0238">DNA-binding</keyword>
<evidence type="ECO:0000256" key="3">
    <source>
        <dbReference type="ARBA" id="ARBA00022737"/>
    </source>
</evidence>
<dbReference type="Pfam" id="PF16622">
    <property type="entry name" value="zf-C2H2_11"/>
    <property type="match status" value="1"/>
</dbReference>
<evidence type="ECO:0000256" key="7">
    <source>
        <dbReference type="ARBA" id="ARBA00023125"/>
    </source>
</evidence>
<accession>A0A6L2PXI0</accession>
<evidence type="ECO:0000256" key="6">
    <source>
        <dbReference type="ARBA" id="ARBA00023015"/>
    </source>
</evidence>
<organism evidence="13 14">
    <name type="scientific">Coptotermes formosanus</name>
    <name type="common">Formosan subterranean termite</name>
    <dbReference type="NCBI Taxonomy" id="36987"/>
    <lineage>
        <taxon>Eukaryota</taxon>
        <taxon>Metazoa</taxon>
        <taxon>Ecdysozoa</taxon>
        <taxon>Arthropoda</taxon>
        <taxon>Hexapoda</taxon>
        <taxon>Insecta</taxon>
        <taxon>Pterygota</taxon>
        <taxon>Neoptera</taxon>
        <taxon>Polyneoptera</taxon>
        <taxon>Dictyoptera</taxon>
        <taxon>Blattodea</taxon>
        <taxon>Blattoidea</taxon>
        <taxon>Termitoidae</taxon>
        <taxon>Rhinotermitidae</taxon>
        <taxon>Coptotermes</taxon>
    </lineage>
</organism>
<feature type="non-terminal residue" evidence="13">
    <location>
        <position position="1"/>
    </location>
</feature>
<dbReference type="PANTHER" id="PTHR47222">
    <property type="entry name" value="ZINC FINGER PROTEIN 532-RELATED"/>
    <property type="match status" value="1"/>
</dbReference>
<dbReference type="InParanoid" id="A0A6L2PXI0"/>
<keyword evidence="8" id="KW-0804">Transcription</keyword>
<dbReference type="InterPro" id="IPR041697">
    <property type="entry name" value="Znf-C2H2_11"/>
</dbReference>
<dbReference type="InterPro" id="IPR036236">
    <property type="entry name" value="Znf_C2H2_sf"/>
</dbReference>
<feature type="domain" description="C2H2-type" evidence="12">
    <location>
        <begin position="59"/>
        <end position="89"/>
    </location>
</feature>
<name>A0A6L2PXI0_COPFO</name>
<dbReference type="GO" id="GO:0003677">
    <property type="term" value="F:DNA binding"/>
    <property type="evidence" value="ECO:0007669"/>
    <property type="project" value="UniProtKB-KW"/>
</dbReference>
<feature type="domain" description="C2H2-type" evidence="12">
    <location>
        <begin position="705"/>
        <end position="728"/>
    </location>
</feature>